<protein>
    <submittedName>
        <fullName evidence="3">Esterase</fullName>
    </submittedName>
</protein>
<dbReference type="GO" id="GO:0016787">
    <property type="term" value="F:hydrolase activity"/>
    <property type="evidence" value="ECO:0007669"/>
    <property type="project" value="UniProtKB-KW"/>
</dbReference>
<evidence type="ECO:0000313" key="3">
    <source>
        <dbReference type="EMBL" id="AWK74954.1"/>
    </source>
</evidence>
<dbReference type="Gene3D" id="3.40.50.1820">
    <property type="entry name" value="alpha/beta hydrolase"/>
    <property type="match status" value="1"/>
</dbReference>
<gene>
    <name evidence="3" type="ORF">CBI38_28755</name>
</gene>
<name>A0A2S2C2E3_9NOCA</name>
<keyword evidence="4" id="KW-1185">Reference proteome</keyword>
<proteinExistence type="predicted"/>
<dbReference type="AlphaFoldDB" id="A0A2S2C2E3"/>
<dbReference type="EMBL" id="CP021354">
    <property type="protein sequence ID" value="AWK74954.1"/>
    <property type="molecule type" value="Genomic_DNA"/>
</dbReference>
<dbReference type="KEGG" id="roz:CBI38_28755"/>
<reference evidence="3 4" key="1">
    <citation type="submission" date="2017-05" db="EMBL/GenBank/DDBJ databases">
        <title>Isolation of Rhodococcus sp. S2-17 biodegrading of BP-3.</title>
        <authorList>
            <person name="Lee Y."/>
            <person name="Kim K.H."/>
            <person name="Chun B.H."/>
            <person name="Jung H.S."/>
            <person name="Jeon C.O."/>
        </authorList>
    </citation>
    <scope>NUCLEOTIDE SEQUENCE [LARGE SCALE GENOMIC DNA]</scope>
    <source>
        <strain evidence="3 4">S2-17</strain>
    </source>
</reference>
<evidence type="ECO:0000256" key="1">
    <source>
        <dbReference type="ARBA" id="ARBA00022801"/>
    </source>
</evidence>
<feature type="domain" description="Alpha/beta hydrolase fold-3" evidence="2">
    <location>
        <begin position="82"/>
        <end position="291"/>
    </location>
</feature>
<dbReference type="InterPro" id="IPR050300">
    <property type="entry name" value="GDXG_lipolytic_enzyme"/>
</dbReference>
<evidence type="ECO:0000313" key="4">
    <source>
        <dbReference type="Proteomes" id="UP000245711"/>
    </source>
</evidence>
<dbReference type="InterPro" id="IPR029058">
    <property type="entry name" value="AB_hydrolase_fold"/>
</dbReference>
<dbReference type="PANTHER" id="PTHR48081">
    <property type="entry name" value="AB HYDROLASE SUPERFAMILY PROTEIN C4A8.06C"/>
    <property type="match status" value="1"/>
</dbReference>
<dbReference type="Pfam" id="PF07859">
    <property type="entry name" value="Abhydrolase_3"/>
    <property type="match status" value="1"/>
</dbReference>
<evidence type="ECO:0000259" key="2">
    <source>
        <dbReference type="Pfam" id="PF07859"/>
    </source>
</evidence>
<dbReference type="InterPro" id="IPR013094">
    <property type="entry name" value="AB_hydrolase_3"/>
</dbReference>
<accession>A0A2S2C2E3</accession>
<dbReference type="RefSeq" id="WP_109334356.1">
    <property type="nucleotide sequence ID" value="NZ_CP021354.1"/>
</dbReference>
<organism evidence="3 4">
    <name type="scientific">Rhodococcus oxybenzonivorans</name>
    <dbReference type="NCBI Taxonomy" id="1990687"/>
    <lineage>
        <taxon>Bacteria</taxon>
        <taxon>Bacillati</taxon>
        <taxon>Actinomycetota</taxon>
        <taxon>Actinomycetes</taxon>
        <taxon>Mycobacteriales</taxon>
        <taxon>Nocardiaceae</taxon>
        <taxon>Rhodococcus</taxon>
    </lineage>
</organism>
<dbReference type="OrthoDB" id="3181909at2"/>
<sequence>MTSFPTLDPELAAAVTMLPNLDFSDLPSARATFDSLVGSLLADLSFDGVRVQELSVPGLGDDPDVGVRFFTPENTGGPLPVLLWIHGGGFAIGTAASSDPFCVEVVRELGCAVASVEYRLAPETPFPGPLDDCYAALTHLHAHADEWGIDPSRIAVGGQSAGGGLAAGTVLRARDEGVVPVAFQLLDIPELDDRLTTASMTTFIDTPLWHRPNAILSWQYYLGASYTGSEDPNVSIYAAPARATDLRGLPPTYLCTMELDPLRDEGIDYALGLLRAGISVELHSFPGTFHGSGLLATAEVSKRAMAEALDALRRGLRVVSPAS</sequence>
<dbReference type="PANTHER" id="PTHR48081:SF8">
    <property type="entry name" value="ALPHA_BETA HYDROLASE FOLD-3 DOMAIN-CONTAINING PROTEIN-RELATED"/>
    <property type="match status" value="1"/>
</dbReference>
<dbReference type="SUPFAM" id="SSF53474">
    <property type="entry name" value="alpha/beta-Hydrolases"/>
    <property type="match status" value="1"/>
</dbReference>
<dbReference type="Proteomes" id="UP000245711">
    <property type="component" value="Chromosome"/>
</dbReference>
<keyword evidence="1" id="KW-0378">Hydrolase</keyword>